<proteinExistence type="predicted"/>
<name>A0A6S7FCW3_PARCT</name>
<dbReference type="PANTHER" id="PTHR34605:SF3">
    <property type="entry name" value="P CELL-TYPE AGGLUTINATION PROTEIN MAP4-LIKE-RELATED"/>
    <property type="match status" value="1"/>
</dbReference>
<gene>
    <name evidence="1" type="ORF">PACLA_8A075814</name>
</gene>
<dbReference type="SUPFAM" id="SSF56349">
    <property type="entry name" value="DNA breaking-rejoining enzymes"/>
    <property type="match status" value="1"/>
</dbReference>
<dbReference type="InterPro" id="IPR011010">
    <property type="entry name" value="DNA_brk_join_enz"/>
</dbReference>
<evidence type="ECO:0000313" key="2">
    <source>
        <dbReference type="Proteomes" id="UP001152795"/>
    </source>
</evidence>
<dbReference type="GO" id="GO:0003677">
    <property type="term" value="F:DNA binding"/>
    <property type="evidence" value="ECO:0007669"/>
    <property type="project" value="InterPro"/>
</dbReference>
<dbReference type="Proteomes" id="UP001152795">
    <property type="component" value="Unassembled WGS sequence"/>
</dbReference>
<dbReference type="GO" id="GO:0015074">
    <property type="term" value="P:DNA integration"/>
    <property type="evidence" value="ECO:0007669"/>
    <property type="project" value="InterPro"/>
</dbReference>
<dbReference type="OrthoDB" id="5947805at2759"/>
<evidence type="ECO:0000313" key="1">
    <source>
        <dbReference type="EMBL" id="CAB3977075.1"/>
    </source>
</evidence>
<organism evidence="1 2">
    <name type="scientific">Paramuricea clavata</name>
    <name type="common">Red gorgonian</name>
    <name type="synonym">Violescent sea-whip</name>
    <dbReference type="NCBI Taxonomy" id="317549"/>
    <lineage>
        <taxon>Eukaryota</taxon>
        <taxon>Metazoa</taxon>
        <taxon>Cnidaria</taxon>
        <taxon>Anthozoa</taxon>
        <taxon>Octocorallia</taxon>
        <taxon>Malacalcyonacea</taxon>
        <taxon>Plexauridae</taxon>
        <taxon>Paramuricea</taxon>
    </lineage>
</organism>
<dbReference type="EMBL" id="CACRXK020000028">
    <property type="protein sequence ID" value="CAB3977075.1"/>
    <property type="molecule type" value="Genomic_DNA"/>
</dbReference>
<reference evidence="1" key="1">
    <citation type="submission" date="2020-04" db="EMBL/GenBank/DDBJ databases">
        <authorList>
            <person name="Alioto T."/>
            <person name="Alioto T."/>
            <person name="Gomez Garrido J."/>
        </authorList>
    </citation>
    <scope>NUCLEOTIDE SEQUENCE</scope>
    <source>
        <strain evidence="1">A484AB</strain>
    </source>
</reference>
<dbReference type="GO" id="GO:0006310">
    <property type="term" value="P:DNA recombination"/>
    <property type="evidence" value="ECO:0007669"/>
    <property type="project" value="InterPro"/>
</dbReference>
<dbReference type="InterPro" id="IPR013762">
    <property type="entry name" value="Integrase-like_cat_sf"/>
</dbReference>
<dbReference type="InterPro" id="IPR052925">
    <property type="entry name" value="Phage_Integrase-like_Recomb"/>
</dbReference>
<sequence>MGTMQLLEKCLKGLKCLKGEKTRDRRPITFKELACLHRALRPQFTDSIDNVMLWAAFTLAFFGFLRCSEFTCNSPFDPEYHLSRTGIIFYPNILKAEHFDVIIKRSKTDPFRRGCRLTIGSSLNEFCPVRAMKNYLLQTPSIPESRPLFQFESGAPLTRATLTSHLRSLLQQQGLDETLYASHSFRIGAATAAGSAGLPTWLIKTLGRWSSDCYERYIRTPRDVLVSVTSKLIANTNQKV</sequence>
<accession>A0A6S7FCW3</accession>
<comment type="caution">
    <text evidence="1">The sequence shown here is derived from an EMBL/GenBank/DDBJ whole genome shotgun (WGS) entry which is preliminary data.</text>
</comment>
<dbReference type="AlphaFoldDB" id="A0A6S7FCW3"/>
<dbReference type="PANTHER" id="PTHR34605">
    <property type="entry name" value="PHAGE_INTEGRASE DOMAIN-CONTAINING PROTEIN"/>
    <property type="match status" value="1"/>
</dbReference>
<protein>
    <submittedName>
        <fullName evidence="1">Uncharacterized protein LOC110045991</fullName>
    </submittedName>
</protein>
<dbReference type="Gene3D" id="1.10.443.10">
    <property type="entry name" value="Intergrase catalytic core"/>
    <property type="match status" value="1"/>
</dbReference>
<keyword evidence="2" id="KW-1185">Reference proteome</keyword>